<keyword evidence="1" id="KW-0812">Transmembrane</keyword>
<gene>
    <name evidence="2" type="ORF">CDL15_Pgr016498</name>
</gene>
<reference evidence="3" key="1">
    <citation type="journal article" date="2017" name="Plant J.">
        <title>The pomegranate (Punica granatum L.) genome and the genomics of punicalagin biosynthesis.</title>
        <authorList>
            <person name="Qin G."/>
            <person name="Xu C."/>
            <person name="Ming R."/>
            <person name="Tang H."/>
            <person name="Guyot R."/>
            <person name="Kramer E.M."/>
            <person name="Hu Y."/>
            <person name="Yi X."/>
            <person name="Qi Y."/>
            <person name="Xu X."/>
            <person name="Gao Z."/>
            <person name="Pan H."/>
            <person name="Jian J."/>
            <person name="Tian Y."/>
            <person name="Yue Z."/>
            <person name="Xu Y."/>
        </authorList>
    </citation>
    <scope>NUCLEOTIDE SEQUENCE [LARGE SCALE GENOMIC DNA]</scope>
    <source>
        <strain evidence="3">cv. Dabenzi</strain>
    </source>
</reference>
<dbReference type="Proteomes" id="UP000197138">
    <property type="component" value="Unassembled WGS sequence"/>
</dbReference>
<dbReference type="AlphaFoldDB" id="A0A218WKA0"/>
<feature type="transmembrane region" description="Helical" evidence="1">
    <location>
        <begin position="176"/>
        <end position="194"/>
    </location>
</feature>
<evidence type="ECO:0000313" key="2">
    <source>
        <dbReference type="EMBL" id="OWM72938.1"/>
    </source>
</evidence>
<proteinExistence type="predicted"/>
<organism evidence="2 3">
    <name type="scientific">Punica granatum</name>
    <name type="common">Pomegranate</name>
    <dbReference type="NCBI Taxonomy" id="22663"/>
    <lineage>
        <taxon>Eukaryota</taxon>
        <taxon>Viridiplantae</taxon>
        <taxon>Streptophyta</taxon>
        <taxon>Embryophyta</taxon>
        <taxon>Tracheophyta</taxon>
        <taxon>Spermatophyta</taxon>
        <taxon>Magnoliopsida</taxon>
        <taxon>eudicotyledons</taxon>
        <taxon>Gunneridae</taxon>
        <taxon>Pentapetalae</taxon>
        <taxon>rosids</taxon>
        <taxon>malvids</taxon>
        <taxon>Myrtales</taxon>
        <taxon>Lythraceae</taxon>
        <taxon>Punica</taxon>
    </lineage>
</organism>
<evidence type="ECO:0000313" key="3">
    <source>
        <dbReference type="Proteomes" id="UP000197138"/>
    </source>
</evidence>
<feature type="transmembrane region" description="Helical" evidence="1">
    <location>
        <begin position="145"/>
        <end position="164"/>
    </location>
</feature>
<sequence>MISTRNRAIRLFQHLEIPPSMDPHLYFPYTLAFYRFPRASAWHFIAFHELRLGILLFSTGFGLAFYCFPRALAWHFTALHGFRASILLLSTYFGLAIYRFPRASPWQFTAFHGLRPGILLLSMGFGLAFYCFPRASAWHFTAFHGLRPGILPLSTGFGLVIYRFPRVSTSYFTTFHGLRLGTLLLSTGFGPAIYRVPRASAWQFTAFHGFRPNSLLLSVGFNPECTALRAQVLHPPLHNLYLSTMPPCRGRSMHLHGFSHTSKTEEQTTTERGTKKVAGAQMGASYDLWLHPLIEHATKEGQAVSTPFWSTGSKDKNVGPRLKLLLMTWQPGANVRTWGNGIRKRSRNR</sequence>
<accession>A0A218WKA0</accession>
<feature type="transmembrane region" description="Helical" evidence="1">
    <location>
        <begin position="50"/>
        <end position="69"/>
    </location>
</feature>
<name>A0A218WKA0_PUNGR</name>
<comment type="caution">
    <text evidence="2">The sequence shown here is derived from an EMBL/GenBank/DDBJ whole genome shotgun (WGS) entry which is preliminary data.</text>
</comment>
<feature type="transmembrane region" description="Helical" evidence="1">
    <location>
        <begin position="113"/>
        <end position="133"/>
    </location>
</feature>
<keyword evidence="1" id="KW-1133">Transmembrane helix</keyword>
<dbReference type="EMBL" id="MTKT01003956">
    <property type="protein sequence ID" value="OWM72938.1"/>
    <property type="molecule type" value="Genomic_DNA"/>
</dbReference>
<feature type="transmembrane region" description="Helical" evidence="1">
    <location>
        <begin position="81"/>
        <end position="101"/>
    </location>
</feature>
<evidence type="ECO:0000256" key="1">
    <source>
        <dbReference type="SAM" id="Phobius"/>
    </source>
</evidence>
<keyword evidence="1" id="KW-0472">Membrane</keyword>
<protein>
    <submittedName>
        <fullName evidence="2">Uncharacterized protein</fullName>
    </submittedName>
</protein>